<dbReference type="Proteomes" id="UP000030108">
    <property type="component" value="Unassembled WGS sequence"/>
</dbReference>
<evidence type="ECO:0000313" key="2">
    <source>
        <dbReference type="Proteomes" id="UP000030108"/>
    </source>
</evidence>
<name>X8IY84_9AGAM</name>
<comment type="caution">
    <text evidence="1">The sequence shown here is derived from an EMBL/GenBank/DDBJ whole genome shotgun (WGS) entry which is preliminary data.</text>
</comment>
<organism evidence="1 2">
    <name type="scientific">Rhizoctonia solani AG-3 Rhs1AP</name>
    <dbReference type="NCBI Taxonomy" id="1086054"/>
    <lineage>
        <taxon>Eukaryota</taxon>
        <taxon>Fungi</taxon>
        <taxon>Dikarya</taxon>
        <taxon>Basidiomycota</taxon>
        <taxon>Agaricomycotina</taxon>
        <taxon>Agaricomycetes</taxon>
        <taxon>Cantharellales</taxon>
        <taxon>Ceratobasidiaceae</taxon>
        <taxon>Rhizoctonia</taxon>
    </lineage>
</organism>
<protein>
    <submittedName>
        <fullName evidence="1">Uncharacterized protein</fullName>
    </submittedName>
</protein>
<proteinExistence type="predicted"/>
<accession>X8IY84</accession>
<sequence>MLCNRLIILERKLMHMLSSMKIATDTTTNTITIA</sequence>
<reference evidence="2" key="1">
    <citation type="journal article" date="2014" name="Genome Announc.">
        <title>Draft genome sequence of the plant-pathogenic soil fungus Rhizoctonia solani anastomosis group 3 strain Rhs1AP.</title>
        <authorList>
            <person name="Cubeta M.A."/>
            <person name="Thomas E."/>
            <person name="Dean R.A."/>
            <person name="Jabaji S."/>
            <person name="Neate S.M."/>
            <person name="Tavantzis S."/>
            <person name="Toda T."/>
            <person name="Vilgalys R."/>
            <person name="Bharathan N."/>
            <person name="Fedorova-Abrams N."/>
            <person name="Pakala S.B."/>
            <person name="Pakala S.M."/>
            <person name="Zafar N."/>
            <person name="Joardar V."/>
            <person name="Losada L."/>
            <person name="Nierman W.C."/>
        </authorList>
    </citation>
    <scope>NUCLEOTIDE SEQUENCE [LARGE SCALE GENOMIC DNA]</scope>
    <source>
        <strain evidence="2">AG-3</strain>
    </source>
</reference>
<evidence type="ECO:0000313" key="1">
    <source>
        <dbReference type="EMBL" id="EUC54632.1"/>
    </source>
</evidence>
<dbReference type="AlphaFoldDB" id="X8IY84"/>
<dbReference type="EMBL" id="JATN01000322">
    <property type="protein sequence ID" value="EUC54632.1"/>
    <property type="molecule type" value="Genomic_DNA"/>
</dbReference>
<gene>
    <name evidence="1" type="ORF">RSOL_062420</name>
</gene>